<reference evidence="2" key="1">
    <citation type="journal article" date="2020" name="Nature">
        <title>Giant virus diversity and host interactions through global metagenomics.</title>
        <authorList>
            <person name="Schulz F."/>
            <person name="Roux S."/>
            <person name="Paez-Espino D."/>
            <person name="Jungbluth S."/>
            <person name="Walsh D.A."/>
            <person name="Denef V.J."/>
            <person name="McMahon K.D."/>
            <person name="Konstantinidis K.T."/>
            <person name="Eloe-Fadrosh E.A."/>
            <person name="Kyrpides N.C."/>
            <person name="Woyke T."/>
        </authorList>
    </citation>
    <scope>NUCLEOTIDE SEQUENCE</scope>
    <source>
        <strain evidence="2">GVMAG-M-3300009422-16</strain>
    </source>
</reference>
<evidence type="ECO:0008006" key="3">
    <source>
        <dbReference type="Google" id="ProtNLM"/>
    </source>
</evidence>
<proteinExistence type="predicted"/>
<protein>
    <recommendedName>
        <fullName evidence="3">PQ loop repeat protein</fullName>
    </recommendedName>
</protein>
<dbReference type="AlphaFoldDB" id="A0A6C0B660"/>
<sequence>MDTSSCICYDLNINNILGAQPYIIIRETMGILSAVTSGILFIPDIIISCKTKGRRTHDFKFLILFLLGAIFWLIYAILIYSISTIILEIFLIINITIILIMKCIYYYHQRRLRLMSSNNDTIVEDAI</sequence>
<keyword evidence="1" id="KW-1133">Transmembrane helix</keyword>
<dbReference type="Gene3D" id="1.20.1280.290">
    <property type="match status" value="1"/>
</dbReference>
<dbReference type="EMBL" id="MN739074">
    <property type="protein sequence ID" value="QHS87029.1"/>
    <property type="molecule type" value="Genomic_DNA"/>
</dbReference>
<evidence type="ECO:0000313" key="2">
    <source>
        <dbReference type="EMBL" id="QHS87029.1"/>
    </source>
</evidence>
<name>A0A6C0B660_9ZZZZ</name>
<accession>A0A6C0B660</accession>
<dbReference type="GO" id="GO:0016020">
    <property type="term" value="C:membrane"/>
    <property type="evidence" value="ECO:0007669"/>
    <property type="project" value="UniProtKB-SubCell"/>
</dbReference>
<feature type="transmembrane region" description="Helical" evidence="1">
    <location>
        <begin position="89"/>
        <end position="107"/>
    </location>
</feature>
<evidence type="ECO:0000256" key="1">
    <source>
        <dbReference type="SAM" id="Phobius"/>
    </source>
</evidence>
<keyword evidence="1" id="KW-0812">Transmembrane</keyword>
<organism evidence="2">
    <name type="scientific">viral metagenome</name>
    <dbReference type="NCBI Taxonomy" id="1070528"/>
    <lineage>
        <taxon>unclassified sequences</taxon>
        <taxon>metagenomes</taxon>
        <taxon>organismal metagenomes</taxon>
    </lineage>
</organism>
<keyword evidence="1" id="KW-0472">Membrane</keyword>
<feature type="transmembrane region" description="Helical" evidence="1">
    <location>
        <begin position="61"/>
        <end position="83"/>
    </location>
</feature>